<keyword evidence="15" id="KW-1185">Reference proteome</keyword>
<evidence type="ECO:0000256" key="11">
    <source>
        <dbReference type="NCBIfam" id="TIGR00260"/>
    </source>
</evidence>
<dbReference type="Proteomes" id="UP000500938">
    <property type="component" value="Chromosome"/>
</dbReference>
<keyword evidence="8 12" id="KW-0663">Pyridoxal phosphate</keyword>
<evidence type="ECO:0000256" key="9">
    <source>
        <dbReference type="ARBA" id="ARBA00023239"/>
    </source>
</evidence>
<dbReference type="GO" id="GO:0003941">
    <property type="term" value="F:L-serine ammonia-lyase activity"/>
    <property type="evidence" value="ECO:0007669"/>
    <property type="project" value="TreeGrafter"/>
</dbReference>
<evidence type="ECO:0000256" key="4">
    <source>
        <dbReference type="ARBA" id="ARBA00013028"/>
    </source>
</evidence>
<dbReference type="CDD" id="cd01563">
    <property type="entry name" value="Thr-synth_1"/>
    <property type="match status" value="1"/>
</dbReference>
<evidence type="ECO:0000256" key="5">
    <source>
        <dbReference type="ARBA" id="ARBA00018679"/>
    </source>
</evidence>
<evidence type="ECO:0000256" key="8">
    <source>
        <dbReference type="ARBA" id="ARBA00022898"/>
    </source>
</evidence>
<dbReference type="NCBIfam" id="TIGR00260">
    <property type="entry name" value="thrC"/>
    <property type="match status" value="1"/>
</dbReference>
<organism evidence="14 15">
    <name type="scientific">Gemmatimonas groenlandica</name>
    <dbReference type="NCBI Taxonomy" id="2732249"/>
    <lineage>
        <taxon>Bacteria</taxon>
        <taxon>Pseudomonadati</taxon>
        <taxon>Gemmatimonadota</taxon>
        <taxon>Gemmatimonadia</taxon>
        <taxon>Gemmatimonadales</taxon>
        <taxon>Gemmatimonadaceae</taxon>
        <taxon>Gemmatimonas</taxon>
    </lineage>
</organism>
<dbReference type="PANTHER" id="PTHR48078:SF6">
    <property type="entry name" value="L-THREONINE DEHYDRATASE CATABOLIC TDCB"/>
    <property type="match status" value="1"/>
</dbReference>
<evidence type="ECO:0000256" key="6">
    <source>
        <dbReference type="ARBA" id="ARBA00022605"/>
    </source>
</evidence>
<dbReference type="GO" id="GO:0006567">
    <property type="term" value="P:L-threonine catabolic process"/>
    <property type="evidence" value="ECO:0007669"/>
    <property type="project" value="TreeGrafter"/>
</dbReference>
<evidence type="ECO:0000256" key="7">
    <source>
        <dbReference type="ARBA" id="ARBA00022697"/>
    </source>
</evidence>
<dbReference type="InterPro" id="IPR004450">
    <property type="entry name" value="Thr_synthase-like"/>
</dbReference>
<dbReference type="GO" id="GO:0004794">
    <property type="term" value="F:threonine deaminase activity"/>
    <property type="evidence" value="ECO:0007669"/>
    <property type="project" value="TreeGrafter"/>
</dbReference>
<dbReference type="GO" id="GO:0009097">
    <property type="term" value="P:isoleucine biosynthetic process"/>
    <property type="evidence" value="ECO:0007669"/>
    <property type="project" value="TreeGrafter"/>
</dbReference>
<feature type="modified residue" description="N6-(pyridoxal phosphate)lysine" evidence="12">
    <location>
        <position position="146"/>
    </location>
</feature>
<dbReference type="InterPro" id="IPR036052">
    <property type="entry name" value="TrpB-like_PALP_sf"/>
</dbReference>
<dbReference type="InterPro" id="IPR000634">
    <property type="entry name" value="Ser/Thr_deHydtase_PyrdxlP-BS"/>
</dbReference>
<protein>
    <recommendedName>
        <fullName evidence="5 11">Threonine synthase</fullName>
        <ecNumber evidence="4 11">4.2.3.1</ecNumber>
    </recommendedName>
</protein>
<reference evidence="14 15" key="1">
    <citation type="submission" date="2020-05" db="EMBL/GenBank/DDBJ databases">
        <title>Complete genome sequence of Gemmatimonas greenlandica TET16.</title>
        <authorList>
            <person name="Zeng Y."/>
        </authorList>
    </citation>
    <scope>NUCLEOTIDE SEQUENCE [LARGE SCALE GENOMIC DNA]</scope>
    <source>
        <strain evidence="14 15">TET16</strain>
    </source>
</reference>
<dbReference type="GO" id="GO:0006565">
    <property type="term" value="P:L-serine catabolic process"/>
    <property type="evidence" value="ECO:0007669"/>
    <property type="project" value="TreeGrafter"/>
</dbReference>
<evidence type="ECO:0000256" key="1">
    <source>
        <dbReference type="ARBA" id="ARBA00001933"/>
    </source>
</evidence>
<evidence type="ECO:0000256" key="2">
    <source>
        <dbReference type="ARBA" id="ARBA00004979"/>
    </source>
</evidence>
<dbReference type="AlphaFoldDB" id="A0A6M4IZ13"/>
<dbReference type="Pfam" id="PF00291">
    <property type="entry name" value="PALP"/>
    <property type="match status" value="1"/>
</dbReference>
<comment type="similarity">
    <text evidence="3">Belongs to the threonine synthase family.</text>
</comment>
<keyword evidence="6" id="KW-0028">Amino-acid biosynthesis</keyword>
<keyword evidence="9 14" id="KW-0456">Lyase</keyword>
<dbReference type="GO" id="GO:0030170">
    <property type="term" value="F:pyridoxal phosphate binding"/>
    <property type="evidence" value="ECO:0007669"/>
    <property type="project" value="InterPro"/>
</dbReference>
<dbReference type="PANTHER" id="PTHR48078">
    <property type="entry name" value="THREONINE DEHYDRATASE, MITOCHONDRIAL-RELATED"/>
    <property type="match status" value="1"/>
</dbReference>
<dbReference type="GO" id="GO:0004795">
    <property type="term" value="F:threonine synthase activity"/>
    <property type="evidence" value="ECO:0007669"/>
    <property type="project" value="UniProtKB-UniRule"/>
</dbReference>
<evidence type="ECO:0000313" key="14">
    <source>
        <dbReference type="EMBL" id="QJR38152.1"/>
    </source>
</evidence>
<dbReference type="UniPathway" id="UPA00050">
    <property type="reaction ID" value="UER00065"/>
</dbReference>
<comment type="cofactor">
    <cofactor evidence="1 12">
        <name>pyridoxal 5'-phosphate</name>
        <dbReference type="ChEBI" id="CHEBI:597326"/>
    </cofactor>
</comment>
<proteinExistence type="inferred from homology"/>
<dbReference type="InterPro" id="IPR001926">
    <property type="entry name" value="TrpB-like_PALP"/>
</dbReference>
<comment type="pathway">
    <text evidence="2">Amino-acid biosynthesis; L-threonine biosynthesis; L-threonine from L-aspartate: step 5/5.</text>
</comment>
<dbReference type="EC" id="4.2.3.1" evidence="4 11"/>
<evidence type="ECO:0000256" key="12">
    <source>
        <dbReference type="PIRSR" id="PIRSR604450-51"/>
    </source>
</evidence>
<gene>
    <name evidence="14" type="ORF">HKW67_07625</name>
</gene>
<dbReference type="InterPro" id="IPR050147">
    <property type="entry name" value="Ser/Thr_Dehydratase"/>
</dbReference>
<name>A0A6M4IZ13_9BACT</name>
<dbReference type="EMBL" id="CP053085">
    <property type="protein sequence ID" value="QJR38152.1"/>
    <property type="molecule type" value="Genomic_DNA"/>
</dbReference>
<keyword evidence="7" id="KW-0791">Threonine biosynthesis</keyword>
<dbReference type="FunFam" id="3.40.50.1100:FF:000013">
    <property type="entry name" value="Threonine synthase"/>
    <property type="match status" value="1"/>
</dbReference>
<dbReference type="PROSITE" id="PS00165">
    <property type="entry name" value="DEHYDRATASE_SER_THR"/>
    <property type="match status" value="1"/>
</dbReference>
<dbReference type="GO" id="GO:0009088">
    <property type="term" value="P:threonine biosynthetic process"/>
    <property type="evidence" value="ECO:0007669"/>
    <property type="project" value="UniProtKB-UniRule"/>
</dbReference>
<evidence type="ECO:0000259" key="13">
    <source>
        <dbReference type="Pfam" id="PF00291"/>
    </source>
</evidence>
<dbReference type="SUPFAM" id="SSF53686">
    <property type="entry name" value="Tryptophan synthase beta subunit-like PLP-dependent enzymes"/>
    <property type="match status" value="1"/>
</dbReference>
<dbReference type="Gene3D" id="3.40.50.1100">
    <property type="match status" value="2"/>
</dbReference>
<comment type="catalytic activity">
    <reaction evidence="10">
        <text>O-phospho-L-homoserine + H2O = L-threonine + phosphate</text>
        <dbReference type="Rhea" id="RHEA:10840"/>
        <dbReference type="ChEBI" id="CHEBI:15377"/>
        <dbReference type="ChEBI" id="CHEBI:43474"/>
        <dbReference type="ChEBI" id="CHEBI:57590"/>
        <dbReference type="ChEBI" id="CHEBI:57926"/>
        <dbReference type="EC" id="4.2.3.1"/>
    </reaction>
</comment>
<sequence length="456" mass="47568">MSHPLPADAVFLPAGVTGLPVGAQHSVQRCASCGQLLSPLDAAPDCPSCGGLLEIIHRAPVDEFDAPLSANAIKHSFAQHCCALPMGHASGVWRFESIVMPGAGDAIVSHPEGNTPLLSRAAISRYTGCDGLLIKHEGHNPTGSFKDRGMTVGTTQAVRIGASAVACASTGNTSAALASYAAQAGIPGLVFVPAGKIALGKLAQTLSYGARTLLVKGDFDECLRLVQQASRELGIYLLNSINPWRVEGQKTIVFELLQQLGWHAPDFIVLPAGNLGNTAAFGKALREAHALGLIAKMPRLVSVQAAGAAPFARAFREDFATRYTVQAETIATAIRIGDPASWDRAVRAIRETNGLVISATDDEIIDAKVTIDAAGVGCEPASAASVAGVRQLVRDGIIGAGDTVVAVLTGHVLKDPGMLVELHQREDYPRANRPVEIDATVSAVEAVLRETRGSAL</sequence>
<feature type="domain" description="Tryptophan synthase beta chain-like PALP" evidence="13">
    <location>
        <begin position="109"/>
        <end position="410"/>
    </location>
</feature>
<dbReference type="KEGG" id="ggr:HKW67_07625"/>
<evidence type="ECO:0000256" key="3">
    <source>
        <dbReference type="ARBA" id="ARBA00005517"/>
    </source>
</evidence>
<evidence type="ECO:0000313" key="15">
    <source>
        <dbReference type="Proteomes" id="UP000500938"/>
    </source>
</evidence>
<accession>A0A6M4IZ13</accession>
<evidence type="ECO:0000256" key="10">
    <source>
        <dbReference type="ARBA" id="ARBA00049144"/>
    </source>
</evidence>